<sequence length="111" mass="13068">MKILCLFDNFYHDHNIFTGNQSQLAFLESDDEFSFKLRFGVFYSVNCIKLFDAKWKMWLDFDCNAVESCCYPTASSYFYVVMGASPVLLFPGTTNHYYHIMLMLEDSFEEL</sequence>
<dbReference type="Proteomes" id="UP000515121">
    <property type="component" value="Unplaced"/>
</dbReference>
<evidence type="ECO:0000313" key="1">
    <source>
        <dbReference type="Proteomes" id="UP000515121"/>
    </source>
</evidence>
<dbReference type="KEGG" id="dzi:111314184"/>
<protein>
    <submittedName>
        <fullName evidence="2">Uncharacterized protein LOC111314184 isoform X1</fullName>
    </submittedName>
</protein>
<dbReference type="GeneID" id="111314184"/>
<dbReference type="RefSeq" id="XP_022771042.1">
    <property type="nucleotide sequence ID" value="XM_022915307.1"/>
</dbReference>
<evidence type="ECO:0000313" key="2">
    <source>
        <dbReference type="RefSeq" id="XP_022771042.1"/>
    </source>
</evidence>
<dbReference type="AlphaFoldDB" id="A0A6P6B1I9"/>
<gene>
    <name evidence="2" type="primary">LOC111314184</name>
</gene>
<proteinExistence type="predicted"/>
<accession>A0A6P6B1I9</accession>
<reference evidence="2" key="1">
    <citation type="submission" date="2025-08" db="UniProtKB">
        <authorList>
            <consortium name="RefSeq"/>
        </authorList>
    </citation>
    <scope>IDENTIFICATION</scope>
    <source>
        <tissue evidence="2">Fruit stalk</tissue>
    </source>
</reference>
<name>A0A6P6B1I9_DURZI</name>
<organism evidence="1 2">
    <name type="scientific">Durio zibethinus</name>
    <name type="common">Durian</name>
    <dbReference type="NCBI Taxonomy" id="66656"/>
    <lineage>
        <taxon>Eukaryota</taxon>
        <taxon>Viridiplantae</taxon>
        <taxon>Streptophyta</taxon>
        <taxon>Embryophyta</taxon>
        <taxon>Tracheophyta</taxon>
        <taxon>Spermatophyta</taxon>
        <taxon>Magnoliopsida</taxon>
        <taxon>eudicotyledons</taxon>
        <taxon>Gunneridae</taxon>
        <taxon>Pentapetalae</taxon>
        <taxon>rosids</taxon>
        <taxon>malvids</taxon>
        <taxon>Malvales</taxon>
        <taxon>Malvaceae</taxon>
        <taxon>Helicteroideae</taxon>
        <taxon>Durio</taxon>
    </lineage>
</organism>
<keyword evidence="1" id="KW-1185">Reference proteome</keyword>